<feature type="signal peptide" evidence="1">
    <location>
        <begin position="1"/>
        <end position="24"/>
    </location>
</feature>
<accession>A0A1I6RJA2</accession>
<name>A0A1I6RJA2_9BACL</name>
<keyword evidence="3" id="KW-1185">Reference proteome</keyword>
<sequence length="163" mass="18621">MIRRCKLFIPLLAFALLFSGCGFESSDGATASNEESSSSKNTNKNFEVQYEFNNWDTPWKSEAGVWYFTKEDHPGNLEDYEDFEDEDVLLIQVGNKEYQGYELEPVSVQLVDAETAKVVVDLDKGRDSEDHSPPRTFLQVDRGVLKYKKFLIESEDGKQLTTN</sequence>
<dbReference type="PROSITE" id="PS51257">
    <property type="entry name" value="PROKAR_LIPOPROTEIN"/>
    <property type="match status" value="1"/>
</dbReference>
<organism evidence="2 3">
    <name type="scientific">Marininema halotolerans</name>
    <dbReference type="NCBI Taxonomy" id="1155944"/>
    <lineage>
        <taxon>Bacteria</taxon>
        <taxon>Bacillati</taxon>
        <taxon>Bacillota</taxon>
        <taxon>Bacilli</taxon>
        <taxon>Bacillales</taxon>
        <taxon>Thermoactinomycetaceae</taxon>
        <taxon>Marininema</taxon>
    </lineage>
</organism>
<evidence type="ECO:0000313" key="2">
    <source>
        <dbReference type="EMBL" id="SFS64787.1"/>
    </source>
</evidence>
<dbReference type="AlphaFoldDB" id="A0A1I6RJA2"/>
<dbReference type="EMBL" id="FPAA01000005">
    <property type="protein sequence ID" value="SFS64787.1"/>
    <property type="molecule type" value="Genomic_DNA"/>
</dbReference>
<dbReference type="OrthoDB" id="2991525at2"/>
<keyword evidence="1" id="KW-0732">Signal</keyword>
<evidence type="ECO:0008006" key="4">
    <source>
        <dbReference type="Google" id="ProtNLM"/>
    </source>
</evidence>
<evidence type="ECO:0000256" key="1">
    <source>
        <dbReference type="SAM" id="SignalP"/>
    </source>
</evidence>
<dbReference type="Proteomes" id="UP000198660">
    <property type="component" value="Unassembled WGS sequence"/>
</dbReference>
<gene>
    <name evidence="2" type="ORF">SAMN05444972_105132</name>
</gene>
<dbReference type="RefSeq" id="WP_140413575.1">
    <property type="nucleotide sequence ID" value="NZ_FPAA01000005.1"/>
</dbReference>
<protein>
    <recommendedName>
        <fullName evidence="4">PrcB C-terminal</fullName>
    </recommendedName>
</protein>
<feature type="chain" id="PRO_5039099501" description="PrcB C-terminal" evidence="1">
    <location>
        <begin position="25"/>
        <end position="163"/>
    </location>
</feature>
<proteinExistence type="predicted"/>
<reference evidence="3" key="1">
    <citation type="submission" date="2016-10" db="EMBL/GenBank/DDBJ databases">
        <authorList>
            <person name="Varghese N."/>
            <person name="Submissions S."/>
        </authorList>
    </citation>
    <scope>NUCLEOTIDE SEQUENCE [LARGE SCALE GENOMIC DNA]</scope>
    <source>
        <strain evidence="3">DSM 45789</strain>
    </source>
</reference>
<evidence type="ECO:0000313" key="3">
    <source>
        <dbReference type="Proteomes" id="UP000198660"/>
    </source>
</evidence>